<gene>
    <name evidence="3" type="ORF">ALE3EI_0226</name>
</gene>
<protein>
    <recommendedName>
        <fullName evidence="2">Zinc-ribbon domain-containing protein</fullName>
    </recommendedName>
</protein>
<name>A0A7G8PR50_9FLAO</name>
<feature type="domain" description="Zinc-ribbon" evidence="2">
    <location>
        <begin position="3"/>
        <end position="25"/>
    </location>
</feature>
<organism evidence="3 4">
    <name type="scientific">Constantimarinum furrinae</name>
    <dbReference type="NCBI Taxonomy" id="2562285"/>
    <lineage>
        <taxon>Bacteria</taxon>
        <taxon>Pseudomonadati</taxon>
        <taxon>Bacteroidota</taxon>
        <taxon>Flavobacteriia</taxon>
        <taxon>Flavobacteriales</taxon>
        <taxon>Flavobacteriaceae</taxon>
        <taxon>Altibacter/Constantimarinum group</taxon>
        <taxon>Constantimarinum</taxon>
    </lineage>
</organism>
<evidence type="ECO:0000256" key="1">
    <source>
        <dbReference type="SAM" id="Phobius"/>
    </source>
</evidence>
<feature type="transmembrane region" description="Helical" evidence="1">
    <location>
        <begin position="164"/>
        <end position="185"/>
    </location>
</feature>
<keyword evidence="1" id="KW-0472">Membrane</keyword>
<dbReference type="AlphaFoldDB" id="A0A7G8PR50"/>
<dbReference type="RefSeq" id="WP_186990001.1">
    <property type="nucleotide sequence ID" value="NZ_CP052909.1"/>
</dbReference>
<dbReference type="EMBL" id="CP052909">
    <property type="protein sequence ID" value="QNJ96816.1"/>
    <property type="molecule type" value="Genomic_DNA"/>
</dbReference>
<dbReference type="InterPro" id="IPR026870">
    <property type="entry name" value="Zinc_ribbon_dom"/>
</dbReference>
<reference evidence="3 4" key="1">
    <citation type="submission" date="2020-04" db="EMBL/GenBank/DDBJ databases">
        <title>Genome sequence of Altibacter aquimarinus strain ALE3EI.</title>
        <authorList>
            <person name="Oh H.-M."/>
            <person name="Jang D."/>
        </authorList>
    </citation>
    <scope>NUCLEOTIDE SEQUENCE [LARGE SCALE GENOMIC DNA]</scope>
    <source>
        <strain evidence="3 4">ALE3EI</strain>
    </source>
</reference>
<feature type="transmembrane region" description="Helical" evidence="1">
    <location>
        <begin position="132"/>
        <end position="152"/>
    </location>
</feature>
<sequence>MAYCKNCNTPLSESAKFCEQCGAKVIHNRLTLRNIFDDFSEQFLNWDNKILRTFIDLFRQPEVVINGYISGTRKRYMNVLSYFAIAITLSGFYMYINQKFFPDTFSKLFEKMSNDPNQMQASLDFYQNFIEYQSFIFFLMIPILAGMSRLVFLKNKKFNYSEHLVLNMYTYSQASILITLIAFVAQFNEDAAYVFQISSLAIQILFFAYVLKRVFALNLIQIILKTLLFLVVLIPVYIIFVIIATIYMLLFTDAFQNIMEVEKAKRGISYVISSARNWTS</sequence>
<evidence type="ECO:0000313" key="4">
    <source>
        <dbReference type="Proteomes" id="UP000515514"/>
    </source>
</evidence>
<feature type="transmembrane region" description="Helical" evidence="1">
    <location>
        <begin position="191"/>
        <end position="211"/>
    </location>
</feature>
<evidence type="ECO:0000259" key="2">
    <source>
        <dbReference type="Pfam" id="PF13240"/>
    </source>
</evidence>
<dbReference type="Pfam" id="PF13240">
    <property type="entry name" value="Zn_Ribbon_1"/>
    <property type="match status" value="1"/>
</dbReference>
<accession>A0A7G8PR50</accession>
<keyword evidence="1" id="KW-1133">Transmembrane helix</keyword>
<proteinExistence type="predicted"/>
<keyword evidence="1" id="KW-0812">Transmembrane</keyword>
<feature type="transmembrane region" description="Helical" evidence="1">
    <location>
        <begin position="79"/>
        <end position="96"/>
    </location>
</feature>
<feature type="transmembrane region" description="Helical" evidence="1">
    <location>
        <begin position="223"/>
        <end position="250"/>
    </location>
</feature>
<evidence type="ECO:0000313" key="3">
    <source>
        <dbReference type="EMBL" id="QNJ96816.1"/>
    </source>
</evidence>
<dbReference type="InterPro" id="IPR022134">
    <property type="entry name" value="DUF3667"/>
</dbReference>
<dbReference type="Proteomes" id="UP000515514">
    <property type="component" value="Chromosome"/>
</dbReference>
<dbReference type="KEGG" id="alti:ALE3EI_0226"/>
<dbReference type="Pfam" id="PF12412">
    <property type="entry name" value="DUF3667"/>
    <property type="match status" value="1"/>
</dbReference>
<keyword evidence="4" id="KW-1185">Reference proteome</keyword>